<keyword evidence="3" id="KW-1185">Reference proteome</keyword>
<comment type="caution">
    <text evidence="2">The sequence shown here is derived from an EMBL/GenBank/DDBJ whole genome shotgun (WGS) entry which is preliminary data.</text>
</comment>
<protein>
    <submittedName>
        <fullName evidence="2">Uncharacterized protein</fullName>
    </submittedName>
</protein>
<accession>A0A8X8XXK9</accession>
<dbReference type="EMBL" id="PNBA02000006">
    <property type="protein sequence ID" value="KAG6420919.1"/>
    <property type="molecule type" value="Genomic_DNA"/>
</dbReference>
<evidence type="ECO:0000256" key="1">
    <source>
        <dbReference type="SAM" id="Coils"/>
    </source>
</evidence>
<dbReference type="PANTHER" id="PTHR34375:SF2">
    <property type="entry name" value="GATA ZINC FINGER PROTEIN"/>
    <property type="match status" value="1"/>
</dbReference>
<keyword evidence="1" id="KW-0175">Coiled coil</keyword>
<feature type="coiled-coil region" evidence="1">
    <location>
        <begin position="128"/>
        <end position="155"/>
    </location>
</feature>
<sequence>MTTERPLSREDHLVKDRIFPVLPLSLSLGCTAFPCSSFSYVIPQSPYLQIRPFDTQSTAQILQSHSSIPPLQLILEHELNNNSWQNPDPSSDADLFLASLYVLEGSLWVLALRIHTSVCDRAATAALLSELVAMMEEKEGNRAESMEENQEMEVSLGIEDCRARRLLWGKWRLY</sequence>
<dbReference type="Proteomes" id="UP000298416">
    <property type="component" value="Unassembled WGS sequence"/>
</dbReference>
<evidence type="ECO:0000313" key="2">
    <source>
        <dbReference type="EMBL" id="KAG6420919.1"/>
    </source>
</evidence>
<organism evidence="2">
    <name type="scientific">Salvia splendens</name>
    <name type="common">Scarlet sage</name>
    <dbReference type="NCBI Taxonomy" id="180675"/>
    <lineage>
        <taxon>Eukaryota</taxon>
        <taxon>Viridiplantae</taxon>
        <taxon>Streptophyta</taxon>
        <taxon>Embryophyta</taxon>
        <taxon>Tracheophyta</taxon>
        <taxon>Spermatophyta</taxon>
        <taxon>Magnoliopsida</taxon>
        <taxon>eudicotyledons</taxon>
        <taxon>Gunneridae</taxon>
        <taxon>Pentapetalae</taxon>
        <taxon>asterids</taxon>
        <taxon>lamiids</taxon>
        <taxon>Lamiales</taxon>
        <taxon>Lamiaceae</taxon>
        <taxon>Nepetoideae</taxon>
        <taxon>Mentheae</taxon>
        <taxon>Salviinae</taxon>
        <taxon>Salvia</taxon>
        <taxon>Salvia subgen. Calosphace</taxon>
        <taxon>core Calosphace</taxon>
    </lineage>
</organism>
<reference evidence="2" key="1">
    <citation type="submission" date="2018-01" db="EMBL/GenBank/DDBJ databases">
        <authorList>
            <person name="Mao J.F."/>
        </authorList>
    </citation>
    <scope>NUCLEOTIDE SEQUENCE</scope>
    <source>
        <strain evidence="2">Huo1</strain>
        <tissue evidence="2">Leaf</tissue>
    </source>
</reference>
<proteinExistence type="predicted"/>
<dbReference type="PROSITE" id="PS51257">
    <property type="entry name" value="PROKAR_LIPOPROTEIN"/>
    <property type="match status" value="1"/>
</dbReference>
<dbReference type="AlphaFoldDB" id="A0A8X8XXK9"/>
<dbReference type="PANTHER" id="PTHR34375">
    <property type="entry name" value="GATA ZINC FINGER PROTEIN-RELATED"/>
    <property type="match status" value="1"/>
</dbReference>
<name>A0A8X8XXK9_SALSN</name>
<evidence type="ECO:0000313" key="3">
    <source>
        <dbReference type="Proteomes" id="UP000298416"/>
    </source>
</evidence>
<gene>
    <name evidence="2" type="ORF">SASPL_117464</name>
</gene>
<reference evidence="2" key="2">
    <citation type="submission" date="2020-08" db="EMBL/GenBank/DDBJ databases">
        <title>Plant Genome Project.</title>
        <authorList>
            <person name="Zhang R.-G."/>
        </authorList>
    </citation>
    <scope>NUCLEOTIDE SEQUENCE</scope>
    <source>
        <strain evidence="2">Huo1</strain>
        <tissue evidence="2">Leaf</tissue>
    </source>
</reference>